<comment type="caution">
    <text evidence="3">The sequence shown here is derived from an EMBL/GenBank/DDBJ whole genome shotgun (WGS) entry which is preliminary data.</text>
</comment>
<comment type="subcellular location">
    <subcellularLocation>
        <location evidence="1">Cell envelope</location>
    </subcellularLocation>
</comment>
<dbReference type="EMBL" id="JAKGAQ010000004">
    <property type="protein sequence ID" value="MCF2872358.1"/>
    <property type="molecule type" value="Genomic_DNA"/>
</dbReference>
<dbReference type="PANTHER" id="PTHR32347">
    <property type="entry name" value="EFFLUX SYSTEM COMPONENT YKNX-RELATED"/>
    <property type="match status" value="1"/>
</dbReference>
<evidence type="ECO:0000256" key="2">
    <source>
        <dbReference type="ARBA" id="ARBA00023054"/>
    </source>
</evidence>
<protein>
    <recommendedName>
        <fullName evidence="5">HlyD family efflux transporter periplasmic adaptor subunit</fullName>
    </recommendedName>
</protein>
<keyword evidence="2" id="KW-0175">Coiled coil</keyword>
<evidence type="ECO:0000313" key="3">
    <source>
        <dbReference type="EMBL" id="MCF2872358.1"/>
    </source>
</evidence>
<proteinExistence type="predicted"/>
<dbReference type="PANTHER" id="PTHR32347:SF23">
    <property type="entry name" value="BLL5650 PROTEIN"/>
    <property type="match status" value="1"/>
</dbReference>
<accession>A0ABS9D226</accession>
<evidence type="ECO:0008006" key="5">
    <source>
        <dbReference type="Google" id="ProtNLM"/>
    </source>
</evidence>
<name>A0ABS9D226_9RHOB</name>
<gene>
    <name evidence="3" type="ORF">L0664_14885</name>
</gene>
<dbReference type="InterPro" id="IPR050465">
    <property type="entry name" value="UPF0194_transport"/>
</dbReference>
<sequence length="518" mass="55083">MDVALPNPDFEAVLDVDGLSGSGQEGGRPLPTIENAQLDKLRGARPTAHKVDGWILCAAPLAAGVALVHGYRALPKGVALSDLIRHVESAARAQVTRPRTAQPDAVDRLRDAAVAVSKMPRKKRIGQVLYAIRDAGLSGVAALAVIKNGRVKKIHFAAKSGVNVRDELRSVILNPKPDSDAIELDLIARSLGGASGTLYLPSDPDNGLAFFGVDLTAQAKDALERNGEFFAMLTELNPNTGRGARVLWGAGVLAVLAAVGVYLAMPAPVYVSNFAEARASQSVTVALPFGAFLEKSMVRPGQVLDAGEVAAVLRSPEIENGIAEQKVSYALEQINAQDALNAGDYGEFQLAEKRAEIALLLQQQLESRQAQLTVTAPVASRVVTALPDGDRGNFLSTGTPVVVLQPKAMFDLLIDVSDRDSALVQAGQSGHVFFRGLSDETYPFETLSTATLTTVPETGETRSVVRARILGADQSDLLVGLSGFAKIETRTAPRIVGLTRPLVDYIRLTLWKTLGFTF</sequence>
<evidence type="ECO:0000256" key="1">
    <source>
        <dbReference type="ARBA" id="ARBA00004196"/>
    </source>
</evidence>
<evidence type="ECO:0000313" key="4">
    <source>
        <dbReference type="Proteomes" id="UP001200557"/>
    </source>
</evidence>
<organism evidence="3 4">
    <name type="scientific">Octadecabacter dasysiphoniae</name>
    <dbReference type="NCBI Taxonomy" id="2909341"/>
    <lineage>
        <taxon>Bacteria</taxon>
        <taxon>Pseudomonadati</taxon>
        <taxon>Pseudomonadota</taxon>
        <taxon>Alphaproteobacteria</taxon>
        <taxon>Rhodobacterales</taxon>
        <taxon>Roseobacteraceae</taxon>
        <taxon>Octadecabacter</taxon>
    </lineage>
</organism>
<keyword evidence="4" id="KW-1185">Reference proteome</keyword>
<reference evidence="3 4" key="1">
    <citation type="submission" date="2022-01" db="EMBL/GenBank/DDBJ databases">
        <title>Octadecabacter sp. nov., isolated from a marine alga.</title>
        <authorList>
            <person name="Jin M.S."/>
            <person name="Kim H.M."/>
            <person name="Han D.M."/>
            <person name="Jung J.J."/>
            <person name="Jeon C.O."/>
        </authorList>
    </citation>
    <scope>NUCLEOTIDE SEQUENCE [LARGE SCALE GENOMIC DNA]</scope>
    <source>
        <strain evidence="3 4">G9-8</strain>
    </source>
</reference>
<dbReference type="RefSeq" id="WP_235226689.1">
    <property type="nucleotide sequence ID" value="NZ_JAKGAQ010000004.1"/>
</dbReference>
<dbReference type="Proteomes" id="UP001200557">
    <property type="component" value="Unassembled WGS sequence"/>
</dbReference>